<evidence type="ECO:0000256" key="5">
    <source>
        <dbReference type="ARBA" id="ARBA00022772"/>
    </source>
</evidence>
<comment type="cofactor">
    <cofactor evidence="11">
        <name>Cu cation</name>
        <dbReference type="ChEBI" id="CHEBI:23378"/>
    </cofactor>
    <text evidence="11">Contains 1 topaquinone per subunit.</text>
</comment>
<dbReference type="AlphaFoldDB" id="A0A5C8PFE7"/>
<keyword evidence="4 11" id="KW-0479">Metal-binding</keyword>
<dbReference type="GO" id="GO:0005507">
    <property type="term" value="F:copper ion binding"/>
    <property type="evidence" value="ECO:0007669"/>
    <property type="project" value="InterPro"/>
</dbReference>
<evidence type="ECO:0000256" key="3">
    <source>
        <dbReference type="ARBA" id="ARBA00011738"/>
    </source>
</evidence>
<evidence type="ECO:0000256" key="8">
    <source>
        <dbReference type="ARBA" id="ARBA00023157"/>
    </source>
</evidence>
<dbReference type="Pfam" id="PF01179">
    <property type="entry name" value="Cu_amine_oxid"/>
    <property type="match status" value="1"/>
</dbReference>
<dbReference type="SUPFAM" id="SSF54416">
    <property type="entry name" value="Amine oxidase N-terminal region"/>
    <property type="match status" value="2"/>
</dbReference>
<protein>
    <recommendedName>
        <fullName evidence="11">Amine oxidase</fullName>
        <ecNumber evidence="11">1.4.3.-</ecNumber>
    </recommendedName>
</protein>
<reference evidence="15 16" key="1">
    <citation type="submission" date="2019-06" db="EMBL/GenBank/DDBJ databases">
        <title>New taxonomy in bacterial strain CC-CFT640, isolated from vineyard.</title>
        <authorList>
            <person name="Lin S.-Y."/>
            <person name="Tsai C.-F."/>
            <person name="Young C.-C."/>
        </authorList>
    </citation>
    <scope>NUCLEOTIDE SEQUENCE [LARGE SCALE GENOMIC DNA]</scope>
    <source>
        <strain evidence="15 16">CC-CFT640</strain>
    </source>
</reference>
<accession>A0A5C8PFE7</accession>
<dbReference type="InterPro" id="IPR049948">
    <property type="entry name" value="Cu_Am_ox_TPQ-bd"/>
</dbReference>
<evidence type="ECO:0000256" key="11">
    <source>
        <dbReference type="RuleBase" id="RU000672"/>
    </source>
</evidence>
<dbReference type="Proteomes" id="UP000321638">
    <property type="component" value="Unassembled WGS sequence"/>
</dbReference>
<evidence type="ECO:0000256" key="4">
    <source>
        <dbReference type="ARBA" id="ARBA00022723"/>
    </source>
</evidence>
<keyword evidence="5 9" id="KW-0801">TPQ</keyword>
<feature type="domain" description="Copper amine oxidase N3-terminal" evidence="14">
    <location>
        <begin position="106"/>
        <end position="202"/>
    </location>
</feature>
<evidence type="ECO:0000256" key="10">
    <source>
        <dbReference type="PIRSR" id="PIRSR600269-51"/>
    </source>
</evidence>
<evidence type="ECO:0000256" key="2">
    <source>
        <dbReference type="ARBA" id="ARBA00007983"/>
    </source>
</evidence>
<dbReference type="PANTHER" id="PTHR10638">
    <property type="entry name" value="COPPER AMINE OXIDASE"/>
    <property type="match status" value="1"/>
</dbReference>
<keyword evidence="16" id="KW-1185">Reference proteome</keyword>
<feature type="domain" description="Copper amine oxidase N2-terminal" evidence="13">
    <location>
        <begin position="16"/>
        <end position="99"/>
    </location>
</feature>
<evidence type="ECO:0000313" key="15">
    <source>
        <dbReference type="EMBL" id="TXL72338.1"/>
    </source>
</evidence>
<dbReference type="GO" id="GO:0008131">
    <property type="term" value="F:primary methylamine oxidase activity"/>
    <property type="evidence" value="ECO:0007669"/>
    <property type="project" value="InterPro"/>
</dbReference>
<dbReference type="Pfam" id="PF02727">
    <property type="entry name" value="Cu_amine_oxidN2"/>
    <property type="match status" value="1"/>
</dbReference>
<dbReference type="FunFam" id="2.70.98.20:FF:000001">
    <property type="entry name" value="Amine oxidase"/>
    <property type="match status" value="1"/>
</dbReference>
<feature type="domain" description="Copper amine oxidase catalytic" evidence="12">
    <location>
        <begin position="229"/>
        <end position="631"/>
    </location>
</feature>
<keyword evidence="6 11" id="KW-0560">Oxidoreductase</keyword>
<dbReference type="GO" id="GO:0048038">
    <property type="term" value="F:quinone binding"/>
    <property type="evidence" value="ECO:0007669"/>
    <property type="project" value="InterPro"/>
</dbReference>
<evidence type="ECO:0000256" key="1">
    <source>
        <dbReference type="ARBA" id="ARBA00001935"/>
    </source>
</evidence>
<feature type="active site" description="Proton acceptor" evidence="9">
    <location>
        <position position="305"/>
    </location>
</feature>
<evidence type="ECO:0000256" key="9">
    <source>
        <dbReference type="PIRSR" id="PIRSR600269-50"/>
    </source>
</evidence>
<comment type="caution">
    <text evidence="15">The sequence shown here is derived from an EMBL/GenBank/DDBJ whole genome shotgun (WGS) entry which is preliminary data.</text>
</comment>
<keyword evidence="8" id="KW-1015">Disulfide bond</keyword>
<keyword evidence="7 11" id="KW-0186">Copper</keyword>
<comment type="subunit">
    <text evidence="3">Homodimer.</text>
</comment>
<dbReference type="InterPro" id="IPR000269">
    <property type="entry name" value="Cu_amine_oxidase"/>
</dbReference>
<dbReference type="RefSeq" id="WP_147849962.1">
    <property type="nucleotide sequence ID" value="NZ_VDUZ01000034.1"/>
</dbReference>
<dbReference type="EMBL" id="VDUZ01000034">
    <property type="protein sequence ID" value="TXL72338.1"/>
    <property type="molecule type" value="Genomic_DNA"/>
</dbReference>
<evidence type="ECO:0000256" key="6">
    <source>
        <dbReference type="ARBA" id="ARBA00023002"/>
    </source>
</evidence>
<dbReference type="GO" id="GO:0009308">
    <property type="term" value="P:amine metabolic process"/>
    <property type="evidence" value="ECO:0007669"/>
    <property type="project" value="UniProtKB-UniRule"/>
</dbReference>
<sequence>MNDAGEEIRAAEATAHPLDPLSPAEIRRAAVAVRAAHDLGAGMMFETISLREPDKDAVQAFRPGAPMPREAFVCAFDRANGKVYEARVDLARDRVVDWRHVPGVRPRILVDDITLVGEVARADPRFRAALARRGITDIEKVQVDPWSAGNYGLLDEAGRRLSHTFCWYRSEPNDNGYAHPIEGLCAVVDLDRAEVLRIDDYGEAPVPMGNRNYAARYRTTFRTDVKPLEIMQPDGPSFTVQGNEVRWQKWRLRVGFNGREGLVLHTIGYEDGGRLRPVLHRAALSEMVVPYAHPGGGHFRKNAFDVGEYGIGVLANSLALGCDCLGAIRYFDAWLNDSKGDPYCIESAVCLHEEDVGILWKHTDLFTGAVDVRRARRLVVSSISTVGNYEYGQFWYFHQDGSIHFEIKATGILNTAGLRPGEKPDYGTIVSPGVYAHYHQHVFNMRLDMAVDGERNRVVEVDTVALPVGPDNPHGNAFTIRETVLESELRAQRNVDFNAARFWKITSADRRNALGQPTAYRLLPLNPVPTFSSPQSMVARRAAFMTRQLWVSAYHPDEMHAAGRYPNQSTGGDGLPAWTAADRPLVDTDVVVWHSFGLHHLPRPEDFPVQPVTTAGFALHPSGFFDENPALDVPPAASTMSCCVD</sequence>
<evidence type="ECO:0000256" key="7">
    <source>
        <dbReference type="ARBA" id="ARBA00023008"/>
    </source>
</evidence>
<evidence type="ECO:0000313" key="16">
    <source>
        <dbReference type="Proteomes" id="UP000321638"/>
    </source>
</evidence>
<gene>
    <name evidence="15" type="ORF">FHP25_26280</name>
</gene>
<dbReference type="InterPro" id="IPR015802">
    <property type="entry name" value="Cu_amine_oxidase_N3"/>
</dbReference>
<evidence type="ECO:0000259" key="13">
    <source>
        <dbReference type="Pfam" id="PF02727"/>
    </source>
</evidence>
<dbReference type="Gene3D" id="2.70.98.20">
    <property type="entry name" value="Copper amine oxidase, catalytic domain"/>
    <property type="match status" value="1"/>
</dbReference>
<evidence type="ECO:0000259" key="14">
    <source>
        <dbReference type="Pfam" id="PF02728"/>
    </source>
</evidence>
<feature type="active site" description="Schiff-base intermediate with substrate; via topaquinone" evidence="9">
    <location>
        <position position="389"/>
    </location>
</feature>
<comment type="cofactor">
    <cofactor evidence="1">
        <name>Cu cation</name>
        <dbReference type="ChEBI" id="CHEBI:23378"/>
    </cofactor>
</comment>
<dbReference type="InterPro" id="IPR036460">
    <property type="entry name" value="Cu_amine_oxidase_C_sf"/>
</dbReference>
<dbReference type="EC" id="1.4.3.-" evidence="11"/>
<comment type="similarity">
    <text evidence="2 11">Belongs to the copper/topaquinone oxidase family.</text>
</comment>
<proteinExistence type="inferred from homology"/>
<dbReference type="PROSITE" id="PS01164">
    <property type="entry name" value="COPPER_AMINE_OXID_1"/>
    <property type="match status" value="1"/>
</dbReference>
<dbReference type="Pfam" id="PF02728">
    <property type="entry name" value="Cu_amine_oxidN3"/>
    <property type="match status" value="1"/>
</dbReference>
<name>A0A5C8PFE7_9HYPH</name>
<dbReference type="PANTHER" id="PTHR10638:SF41">
    <property type="entry name" value="AMINE OXIDASE"/>
    <property type="match status" value="1"/>
</dbReference>
<comment type="PTM">
    <text evidence="10 11">Topaquinone (TPQ) is generated by copper-dependent autoxidation of a specific tyrosyl residue.</text>
</comment>
<dbReference type="NCBIfam" id="NF008559">
    <property type="entry name" value="PRK11504.1"/>
    <property type="match status" value="1"/>
</dbReference>
<dbReference type="InterPro" id="IPR015800">
    <property type="entry name" value="Cu_amine_oxidase_N2"/>
</dbReference>
<organism evidence="15 16">
    <name type="scientific">Vineibacter terrae</name>
    <dbReference type="NCBI Taxonomy" id="2586908"/>
    <lineage>
        <taxon>Bacteria</taxon>
        <taxon>Pseudomonadati</taxon>
        <taxon>Pseudomonadota</taxon>
        <taxon>Alphaproteobacteria</taxon>
        <taxon>Hyphomicrobiales</taxon>
        <taxon>Vineibacter</taxon>
    </lineage>
</organism>
<dbReference type="InterPro" id="IPR016182">
    <property type="entry name" value="Cu_amine_oxidase_N-reg"/>
</dbReference>
<feature type="modified residue" description="2',4',5'-topaquinone" evidence="10">
    <location>
        <position position="389"/>
    </location>
</feature>
<dbReference type="OrthoDB" id="9772590at2"/>
<dbReference type="Gene3D" id="3.10.450.40">
    <property type="match status" value="2"/>
</dbReference>
<dbReference type="InterPro" id="IPR015798">
    <property type="entry name" value="Cu_amine_oxidase_C"/>
</dbReference>
<dbReference type="SUPFAM" id="SSF49998">
    <property type="entry name" value="Amine oxidase catalytic domain"/>
    <property type="match status" value="1"/>
</dbReference>
<evidence type="ECO:0000259" key="12">
    <source>
        <dbReference type="Pfam" id="PF01179"/>
    </source>
</evidence>